<proteinExistence type="inferred from homology"/>
<evidence type="ECO:0000256" key="10">
    <source>
        <dbReference type="ARBA" id="ARBA00023065"/>
    </source>
</evidence>
<feature type="transmembrane region" description="Helical" evidence="13">
    <location>
        <begin position="181"/>
        <end position="202"/>
    </location>
</feature>
<feature type="binding site" evidence="12">
    <location>
        <position position="313"/>
    </location>
    <ligand>
        <name>K(+)</name>
        <dbReference type="ChEBI" id="CHEBI:29103"/>
    </ligand>
</feature>
<keyword evidence="8 12" id="KW-0630">Potassium</keyword>
<dbReference type="Proteomes" id="UP000290567">
    <property type="component" value="Unassembled WGS sequence"/>
</dbReference>
<keyword evidence="9 13" id="KW-1133">Transmembrane helix</keyword>
<keyword evidence="7 13" id="KW-0812">Transmembrane</keyword>
<evidence type="ECO:0000256" key="7">
    <source>
        <dbReference type="ARBA" id="ARBA00022692"/>
    </source>
</evidence>
<dbReference type="PANTHER" id="PTHR32024:SF2">
    <property type="entry name" value="TRK SYSTEM POTASSIUM UPTAKE PROTEIN TRKG-RELATED"/>
    <property type="match status" value="1"/>
</dbReference>
<evidence type="ECO:0000256" key="1">
    <source>
        <dbReference type="ARBA" id="ARBA00004429"/>
    </source>
</evidence>
<feature type="transmembrane region" description="Helical" evidence="13">
    <location>
        <begin position="131"/>
        <end position="151"/>
    </location>
</feature>
<evidence type="ECO:0000256" key="4">
    <source>
        <dbReference type="ARBA" id="ARBA00022475"/>
    </source>
</evidence>
<keyword evidence="12" id="KW-0479">Metal-binding</keyword>
<comment type="caution">
    <text evidence="14">The sequence shown here is derived from an EMBL/GenBank/DDBJ whole genome shotgun (WGS) entry which is preliminary data.</text>
</comment>
<keyword evidence="3" id="KW-0813">Transport</keyword>
<keyword evidence="5" id="KW-0997">Cell inner membrane</keyword>
<dbReference type="PIRSF" id="PIRSF006247">
    <property type="entry name" value="TrkH"/>
    <property type="match status" value="1"/>
</dbReference>
<dbReference type="PANTHER" id="PTHR32024">
    <property type="entry name" value="TRK SYSTEM POTASSIUM UPTAKE PROTEIN TRKG-RELATED"/>
    <property type="match status" value="1"/>
</dbReference>
<feature type="transmembrane region" description="Helical" evidence="13">
    <location>
        <begin position="270"/>
        <end position="286"/>
    </location>
</feature>
<feature type="binding site" evidence="12">
    <location>
        <position position="218"/>
    </location>
    <ligand>
        <name>K(+)</name>
        <dbReference type="ChEBI" id="CHEBI:29103"/>
    </ligand>
</feature>
<evidence type="ECO:0000313" key="14">
    <source>
        <dbReference type="EMBL" id="GCF92253.1"/>
    </source>
</evidence>
<evidence type="ECO:0000256" key="2">
    <source>
        <dbReference type="ARBA" id="ARBA00009137"/>
    </source>
</evidence>
<keyword evidence="11 13" id="KW-0472">Membrane</keyword>
<dbReference type="AlphaFoldDB" id="A0A4P5PFK5"/>
<keyword evidence="6" id="KW-0633">Potassium transport</keyword>
<dbReference type="InterPro" id="IPR003445">
    <property type="entry name" value="Cat_transpt"/>
</dbReference>
<feature type="binding site" evidence="12">
    <location>
        <position position="312"/>
    </location>
    <ligand>
        <name>K(+)</name>
        <dbReference type="ChEBI" id="CHEBI:29103"/>
    </ligand>
</feature>
<feature type="transmembrane region" description="Helical" evidence="13">
    <location>
        <begin position="37"/>
        <end position="56"/>
    </location>
</feature>
<dbReference type="EMBL" id="BJCC01000001">
    <property type="protein sequence ID" value="GCF92253.1"/>
    <property type="molecule type" value="Genomic_DNA"/>
</dbReference>
<keyword evidence="15" id="KW-1185">Reference proteome</keyword>
<keyword evidence="10" id="KW-0406">Ion transport</keyword>
<sequence length="479" mass="52374">MNKKMIVYTLGKLMKVEGLLMLFPVLVGLIYQEQSSLDYVSVGLIVFLLGSFISRHPLENRKIYAKEGFFIVGISWCLLSAFGALPFVLTGEIPSYIDAFFETVSGFTTTGASILSNLDHMSHASLFWRSFTHWIGGMGILVFTVAFIPLASGRTMHILKAEMPGPIVGKLVSKIHVSARILYVIYTALTLIEVLLLLLGGMPVFDSLLNAFATAGTGGFSMSTAGIIGYQSAYIDGVITIFMILFGINFNLLYFLLVGKVLAVLKNEELLWYLGIIAAAIAGITINIQPLYHSFSAAFRYAAFQVASIITTTGFATADYNQWPMFSQTLLLLLMFVGACSGSTGGGIKVSRIVMFVKNAAKEIKKLIHPQSVLTVSFEKMSVSIKTLNNIHAYLVLYLMTFAGALIFLSLENVDFQTTFSAVATCINNVGPGFGEVGPMGNYGFLSNPSKVVLSFVMLAGRLEIFPLFILFSKAFWRE</sequence>
<dbReference type="RefSeq" id="WP_146620771.1">
    <property type="nucleotide sequence ID" value="NZ_BJCC01000001.1"/>
</dbReference>
<feature type="binding site" evidence="12">
    <location>
        <position position="109"/>
    </location>
    <ligand>
        <name>K(+)</name>
        <dbReference type="ChEBI" id="CHEBI:29103"/>
    </ligand>
</feature>
<feature type="transmembrane region" description="Helical" evidence="13">
    <location>
        <begin position="68"/>
        <end position="89"/>
    </location>
</feature>
<evidence type="ECO:0000256" key="12">
    <source>
        <dbReference type="PIRSR" id="PIRSR006247-1"/>
    </source>
</evidence>
<evidence type="ECO:0000313" key="15">
    <source>
        <dbReference type="Proteomes" id="UP000290567"/>
    </source>
</evidence>
<feature type="binding site" evidence="12">
    <location>
        <position position="110"/>
    </location>
    <ligand>
        <name>K(+)</name>
        <dbReference type="ChEBI" id="CHEBI:29103"/>
    </ligand>
</feature>
<reference evidence="15" key="1">
    <citation type="submission" date="2019-02" db="EMBL/GenBank/DDBJ databases">
        <title>Draft genome sequence of Enterococcus sp. Gos25-1.</title>
        <authorList>
            <person name="Tanaka N."/>
            <person name="Shiwa Y."/>
            <person name="Fujita N."/>
        </authorList>
    </citation>
    <scope>NUCLEOTIDE SEQUENCE [LARGE SCALE GENOMIC DNA]</scope>
    <source>
        <strain evidence="15">Gos25-1</strain>
    </source>
</reference>
<feature type="transmembrane region" description="Helical" evidence="13">
    <location>
        <begin position="12"/>
        <end position="31"/>
    </location>
</feature>
<protein>
    <submittedName>
        <fullName evidence="14">Trk system potassium transporter TrkH</fullName>
    </submittedName>
</protein>
<evidence type="ECO:0000256" key="8">
    <source>
        <dbReference type="ARBA" id="ARBA00022958"/>
    </source>
</evidence>
<dbReference type="InterPro" id="IPR004772">
    <property type="entry name" value="TrkH"/>
</dbReference>
<comment type="subcellular location">
    <subcellularLocation>
        <location evidence="1">Cell inner membrane</location>
        <topology evidence="1">Multi-pass membrane protein</topology>
    </subcellularLocation>
</comment>
<evidence type="ECO:0000256" key="11">
    <source>
        <dbReference type="ARBA" id="ARBA00023136"/>
    </source>
</evidence>
<evidence type="ECO:0000256" key="6">
    <source>
        <dbReference type="ARBA" id="ARBA00022538"/>
    </source>
</evidence>
<evidence type="ECO:0000256" key="5">
    <source>
        <dbReference type="ARBA" id="ARBA00022519"/>
    </source>
</evidence>
<name>A0A4P5PFK5_9ENTE</name>
<dbReference type="OrthoDB" id="9810952at2"/>
<dbReference type="Pfam" id="PF02386">
    <property type="entry name" value="TrkH"/>
    <property type="match status" value="2"/>
</dbReference>
<feature type="transmembrane region" description="Helical" evidence="13">
    <location>
        <begin position="237"/>
        <end position="258"/>
    </location>
</feature>
<dbReference type="GO" id="GO:0005886">
    <property type="term" value="C:plasma membrane"/>
    <property type="evidence" value="ECO:0007669"/>
    <property type="project" value="UniProtKB-SubCell"/>
</dbReference>
<organism evidence="14 15">
    <name type="scientific">Enterococcus florum</name>
    <dbReference type="NCBI Taxonomy" id="2480627"/>
    <lineage>
        <taxon>Bacteria</taxon>
        <taxon>Bacillati</taxon>
        <taxon>Bacillota</taxon>
        <taxon>Bacilli</taxon>
        <taxon>Lactobacillales</taxon>
        <taxon>Enterococcaceae</taxon>
        <taxon>Enterococcus</taxon>
    </lineage>
</organism>
<feature type="transmembrane region" description="Helical" evidence="13">
    <location>
        <begin position="208"/>
        <end position="230"/>
    </location>
</feature>
<gene>
    <name evidence="14" type="ORF">NRIC_01440</name>
</gene>
<feature type="transmembrane region" description="Helical" evidence="13">
    <location>
        <begin position="452"/>
        <end position="472"/>
    </location>
</feature>
<comment type="similarity">
    <text evidence="2">Belongs to the TrkH potassium transport family.</text>
</comment>
<dbReference type="GO" id="GO:0046872">
    <property type="term" value="F:metal ion binding"/>
    <property type="evidence" value="ECO:0007669"/>
    <property type="project" value="UniProtKB-KW"/>
</dbReference>
<accession>A0A4P5PFK5</accession>
<feature type="binding site" evidence="12">
    <location>
        <position position="429"/>
    </location>
    <ligand>
        <name>K(+)</name>
        <dbReference type="ChEBI" id="CHEBI:29103"/>
    </ligand>
</feature>
<feature type="transmembrane region" description="Helical" evidence="13">
    <location>
        <begin position="298"/>
        <end position="318"/>
    </location>
</feature>
<feature type="transmembrane region" description="Helical" evidence="13">
    <location>
        <begin position="391"/>
        <end position="411"/>
    </location>
</feature>
<evidence type="ECO:0000256" key="9">
    <source>
        <dbReference type="ARBA" id="ARBA00022989"/>
    </source>
</evidence>
<dbReference type="GO" id="GO:0015379">
    <property type="term" value="F:potassium:chloride symporter activity"/>
    <property type="evidence" value="ECO:0007669"/>
    <property type="project" value="InterPro"/>
</dbReference>
<keyword evidence="4" id="KW-1003">Cell membrane</keyword>
<feature type="transmembrane region" description="Helical" evidence="13">
    <location>
        <begin position="330"/>
        <end position="348"/>
    </location>
</feature>
<evidence type="ECO:0000256" key="3">
    <source>
        <dbReference type="ARBA" id="ARBA00022448"/>
    </source>
</evidence>
<evidence type="ECO:0000256" key="13">
    <source>
        <dbReference type="SAM" id="Phobius"/>
    </source>
</evidence>
<feature type="binding site" evidence="12">
    <location>
        <position position="430"/>
    </location>
    <ligand>
        <name>K(+)</name>
        <dbReference type="ChEBI" id="CHEBI:29103"/>
    </ligand>
</feature>